<sequence>MASNLSDAQVKERIIQESIQSYRGNCPCPYNKARNGSNCGRRSAYSKPGGYTPKCYANDITKREVQAWRDRRKAQ</sequence>
<name>A0ABY3X9A0_9GAMM</name>
<reference evidence="1 2" key="1">
    <citation type="submission" date="2022-03" db="EMBL/GenBank/DDBJ databases">
        <title>Ignatzschineria rhizosphaerae HR5S32.</title>
        <authorList>
            <person name="Sun J.Q."/>
            <person name="Feng J.Y."/>
        </authorList>
    </citation>
    <scope>NUCLEOTIDE SEQUENCE [LARGE SCALE GENOMIC DNA]</scope>
    <source>
        <strain evidence="1 2">HR5S32</strain>
    </source>
</reference>
<organism evidence="1 2">
    <name type="scientific">Ignatzschineria rhizosphaerae</name>
    <dbReference type="NCBI Taxonomy" id="2923279"/>
    <lineage>
        <taxon>Bacteria</taxon>
        <taxon>Pseudomonadati</taxon>
        <taxon>Pseudomonadota</taxon>
        <taxon>Gammaproteobacteria</taxon>
        <taxon>Cardiobacteriales</taxon>
        <taxon>Ignatzschineriaceae</taxon>
        <taxon>Ignatzschineria</taxon>
    </lineage>
</organism>
<evidence type="ECO:0000313" key="1">
    <source>
        <dbReference type="EMBL" id="UNM96543.1"/>
    </source>
</evidence>
<dbReference type="Proteomes" id="UP000829542">
    <property type="component" value="Chromosome"/>
</dbReference>
<keyword evidence="2" id="KW-1185">Reference proteome</keyword>
<proteinExistence type="predicted"/>
<dbReference type="RefSeq" id="WP_242150313.1">
    <property type="nucleotide sequence ID" value="NZ_CP093379.1"/>
</dbReference>
<gene>
    <name evidence="1" type="ORF">MMG00_01385</name>
</gene>
<dbReference type="EMBL" id="CP093379">
    <property type="protein sequence ID" value="UNM96543.1"/>
    <property type="molecule type" value="Genomic_DNA"/>
</dbReference>
<protein>
    <submittedName>
        <fullName evidence="1">Uncharacterized protein</fullName>
    </submittedName>
</protein>
<evidence type="ECO:0000313" key="2">
    <source>
        <dbReference type="Proteomes" id="UP000829542"/>
    </source>
</evidence>
<accession>A0ABY3X9A0</accession>